<name>A0A1G7S758_9BURK</name>
<sequence>MVSRHIVRAETPTEDSMQIIFNPTITLSLLLAVASVPCAAQSASAGADSQTTSAHGKSKSGSQYGALQSKANQQYLDLNGMGGDILGAPRDYSDADTAYLGAPSIPFIPPEDRSADDTSLPTGQGLSLSSERSGGTSSSDTSSDTLGTDLSQAPKSKQTRIGHSGTTQATRKSPTGTLDAGGDVHPVYRNPW</sequence>
<protein>
    <submittedName>
        <fullName evidence="2">Uncharacterized protein</fullName>
    </submittedName>
</protein>
<gene>
    <name evidence="2" type="ORF">SAMN05216466_102411</name>
</gene>
<dbReference type="AlphaFoldDB" id="A0A1G7S758"/>
<proteinExistence type="predicted"/>
<feature type="compositionally biased region" description="Low complexity" evidence="1">
    <location>
        <begin position="125"/>
        <end position="151"/>
    </location>
</feature>
<feature type="region of interest" description="Disordered" evidence="1">
    <location>
        <begin position="103"/>
        <end position="192"/>
    </location>
</feature>
<evidence type="ECO:0000256" key="1">
    <source>
        <dbReference type="SAM" id="MobiDB-lite"/>
    </source>
</evidence>
<feature type="compositionally biased region" description="Low complexity" evidence="1">
    <location>
        <begin position="45"/>
        <end position="54"/>
    </location>
</feature>
<evidence type="ECO:0000313" key="2">
    <source>
        <dbReference type="EMBL" id="SDG18865.1"/>
    </source>
</evidence>
<feature type="region of interest" description="Disordered" evidence="1">
    <location>
        <begin position="45"/>
        <end position="64"/>
    </location>
</feature>
<reference evidence="2 3" key="1">
    <citation type="submission" date="2016-10" db="EMBL/GenBank/DDBJ databases">
        <authorList>
            <person name="de Groot N.N."/>
        </authorList>
    </citation>
    <scope>NUCLEOTIDE SEQUENCE [LARGE SCALE GENOMIC DNA]</scope>
    <source>
        <strain evidence="2 3">LMG 2247</strain>
    </source>
</reference>
<dbReference type="Proteomes" id="UP000199706">
    <property type="component" value="Unassembled WGS sequence"/>
</dbReference>
<feature type="compositionally biased region" description="Polar residues" evidence="1">
    <location>
        <begin position="153"/>
        <end position="176"/>
    </location>
</feature>
<organism evidence="2 3">
    <name type="scientific">Paraburkholderia phenazinium</name>
    <dbReference type="NCBI Taxonomy" id="60549"/>
    <lineage>
        <taxon>Bacteria</taxon>
        <taxon>Pseudomonadati</taxon>
        <taxon>Pseudomonadota</taxon>
        <taxon>Betaproteobacteria</taxon>
        <taxon>Burkholderiales</taxon>
        <taxon>Burkholderiaceae</taxon>
        <taxon>Paraburkholderia</taxon>
    </lineage>
</organism>
<dbReference type="EMBL" id="FNCJ01000002">
    <property type="protein sequence ID" value="SDG18865.1"/>
    <property type="molecule type" value="Genomic_DNA"/>
</dbReference>
<evidence type="ECO:0000313" key="3">
    <source>
        <dbReference type="Proteomes" id="UP000199706"/>
    </source>
</evidence>
<accession>A0A1G7S758</accession>